<dbReference type="GO" id="GO:0005634">
    <property type="term" value="C:nucleus"/>
    <property type="evidence" value="ECO:0007669"/>
    <property type="project" value="TreeGrafter"/>
</dbReference>
<dbReference type="Gene3D" id="1.10.10.60">
    <property type="entry name" value="Homeodomain-like"/>
    <property type="match status" value="1"/>
</dbReference>
<evidence type="ECO:0000256" key="1">
    <source>
        <dbReference type="ARBA" id="ARBA00023125"/>
    </source>
</evidence>
<dbReference type="PROSITE" id="PS51253">
    <property type="entry name" value="HTH_CENPB"/>
    <property type="match status" value="1"/>
</dbReference>
<dbReference type="Proteomes" id="UP000663862">
    <property type="component" value="Unassembled WGS sequence"/>
</dbReference>
<reference evidence="4" key="1">
    <citation type="submission" date="2021-02" db="EMBL/GenBank/DDBJ databases">
        <authorList>
            <person name="Nowell W R."/>
        </authorList>
    </citation>
    <scope>NUCLEOTIDE SEQUENCE</scope>
</reference>
<keyword evidence="1" id="KW-0238">DNA-binding</keyword>
<comment type="caution">
    <text evidence="4">The sequence shown here is derived from an EMBL/GenBank/DDBJ whole genome shotgun (WGS) entry which is preliminary data.</text>
</comment>
<dbReference type="EMBL" id="CAJOBQ010000646">
    <property type="protein sequence ID" value="CAF4395901.1"/>
    <property type="molecule type" value="Genomic_DNA"/>
</dbReference>
<evidence type="ECO:0000313" key="4">
    <source>
        <dbReference type="EMBL" id="CAF4395901.1"/>
    </source>
</evidence>
<dbReference type="PANTHER" id="PTHR19303:SF73">
    <property type="entry name" value="PROTEIN PDC2"/>
    <property type="match status" value="1"/>
</dbReference>
<dbReference type="GO" id="GO:0003677">
    <property type="term" value="F:DNA binding"/>
    <property type="evidence" value="ECO:0007669"/>
    <property type="project" value="UniProtKB-KW"/>
</dbReference>
<sequence length="133" mass="15638">MATKHKLTLSEKMQLIRENENNTLIAEYIENYEHNENSTKKRNFRDELNQQLDQKFYEWFVIQRSKNIPISGPLIQAQAREIRQQLGGANLDELKASNGWLEKFRVRHNIQYRAICGESTAVDIANFSLLQDK</sequence>
<evidence type="ECO:0000313" key="3">
    <source>
        <dbReference type="EMBL" id="CAF3735389.1"/>
    </source>
</evidence>
<dbReference type="EMBL" id="CAJNYU010004239">
    <property type="protein sequence ID" value="CAF3735389.1"/>
    <property type="molecule type" value="Genomic_DNA"/>
</dbReference>
<protein>
    <recommendedName>
        <fullName evidence="2">HTH CENPB-type domain-containing protein</fullName>
    </recommendedName>
</protein>
<dbReference type="Pfam" id="PF03221">
    <property type="entry name" value="HTH_Tnp_Tc5"/>
    <property type="match status" value="1"/>
</dbReference>
<dbReference type="SMART" id="SM00674">
    <property type="entry name" value="CENPB"/>
    <property type="match status" value="1"/>
</dbReference>
<dbReference type="InterPro" id="IPR050863">
    <property type="entry name" value="CenT-Element_Derived"/>
</dbReference>
<proteinExistence type="predicted"/>
<dbReference type="InterPro" id="IPR006600">
    <property type="entry name" value="HTH_CenpB_DNA-bd_dom"/>
</dbReference>
<dbReference type="Proteomes" id="UP000663869">
    <property type="component" value="Unassembled WGS sequence"/>
</dbReference>
<evidence type="ECO:0000313" key="5">
    <source>
        <dbReference type="Proteomes" id="UP000663862"/>
    </source>
</evidence>
<dbReference type="PANTHER" id="PTHR19303">
    <property type="entry name" value="TRANSPOSON"/>
    <property type="match status" value="1"/>
</dbReference>
<dbReference type="SUPFAM" id="SSF46689">
    <property type="entry name" value="Homeodomain-like"/>
    <property type="match status" value="1"/>
</dbReference>
<evidence type="ECO:0000259" key="2">
    <source>
        <dbReference type="PROSITE" id="PS51253"/>
    </source>
</evidence>
<gene>
    <name evidence="3" type="ORF">FME351_LOCUS29942</name>
    <name evidence="4" type="ORF">TSG867_LOCUS12630</name>
</gene>
<accession>A0A820NYJ9</accession>
<organism evidence="4 5">
    <name type="scientific">Rotaria socialis</name>
    <dbReference type="NCBI Taxonomy" id="392032"/>
    <lineage>
        <taxon>Eukaryota</taxon>
        <taxon>Metazoa</taxon>
        <taxon>Spiralia</taxon>
        <taxon>Gnathifera</taxon>
        <taxon>Rotifera</taxon>
        <taxon>Eurotatoria</taxon>
        <taxon>Bdelloidea</taxon>
        <taxon>Philodinida</taxon>
        <taxon>Philodinidae</taxon>
        <taxon>Rotaria</taxon>
    </lineage>
</organism>
<name>A0A820NYJ9_9BILA</name>
<dbReference type="InterPro" id="IPR009057">
    <property type="entry name" value="Homeodomain-like_sf"/>
</dbReference>
<dbReference type="AlphaFoldDB" id="A0A820NYJ9"/>
<feature type="domain" description="HTH CENPB-type" evidence="2">
    <location>
        <begin position="40"/>
        <end position="114"/>
    </location>
</feature>